<dbReference type="InterPro" id="IPR044738">
    <property type="entry name" value="Atg22"/>
</dbReference>
<dbReference type="PANTHER" id="PTHR23519:SF1">
    <property type="entry name" value="AUTOPHAGY-RELATED PROTEIN 22"/>
    <property type="match status" value="1"/>
</dbReference>
<dbReference type="Pfam" id="PF11700">
    <property type="entry name" value="ATG22"/>
    <property type="match status" value="1"/>
</dbReference>
<feature type="transmembrane region" description="Helical" evidence="10">
    <location>
        <begin position="401"/>
        <end position="422"/>
    </location>
</feature>
<protein>
    <recommendedName>
        <fullName evidence="12">Autophagy-related protein</fullName>
    </recommendedName>
</protein>
<dbReference type="AlphaFoldDB" id="A0A7S0XG84"/>
<evidence type="ECO:0000256" key="2">
    <source>
        <dbReference type="ARBA" id="ARBA00006978"/>
    </source>
</evidence>
<dbReference type="SUPFAM" id="SSF103473">
    <property type="entry name" value="MFS general substrate transporter"/>
    <property type="match status" value="1"/>
</dbReference>
<feature type="transmembrane region" description="Helical" evidence="10">
    <location>
        <begin position="434"/>
        <end position="452"/>
    </location>
</feature>
<evidence type="ECO:0000256" key="4">
    <source>
        <dbReference type="ARBA" id="ARBA00022554"/>
    </source>
</evidence>
<dbReference type="InterPro" id="IPR024671">
    <property type="entry name" value="Atg22-like"/>
</dbReference>
<feature type="transmembrane region" description="Helical" evidence="10">
    <location>
        <begin position="500"/>
        <end position="518"/>
    </location>
</feature>
<dbReference type="GO" id="GO:0012505">
    <property type="term" value="C:endomembrane system"/>
    <property type="evidence" value="ECO:0007669"/>
    <property type="project" value="UniProtKB-SubCell"/>
</dbReference>
<organism evidence="11">
    <name type="scientific">Mantoniella antarctica</name>
    <dbReference type="NCBI Taxonomy" id="81844"/>
    <lineage>
        <taxon>Eukaryota</taxon>
        <taxon>Viridiplantae</taxon>
        <taxon>Chlorophyta</taxon>
        <taxon>Mamiellophyceae</taxon>
        <taxon>Mamiellales</taxon>
        <taxon>Mamiellaceae</taxon>
        <taxon>Mantoniella</taxon>
    </lineage>
</organism>
<keyword evidence="7 10" id="KW-1133">Transmembrane helix</keyword>
<keyword evidence="4" id="KW-0926">Vacuole</keyword>
<evidence type="ECO:0000256" key="3">
    <source>
        <dbReference type="ARBA" id="ARBA00022448"/>
    </source>
</evidence>
<name>A0A7S0XG84_9CHLO</name>
<reference evidence="11" key="1">
    <citation type="submission" date="2021-01" db="EMBL/GenBank/DDBJ databases">
        <authorList>
            <person name="Corre E."/>
            <person name="Pelletier E."/>
            <person name="Niang G."/>
            <person name="Scheremetjew M."/>
            <person name="Finn R."/>
            <person name="Kale V."/>
            <person name="Holt S."/>
            <person name="Cochrane G."/>
            <person name="Meng A."/>
            <person name="Brown T."/>
            <person name="Cohen L."/>
        </authorList>
    </citation>
    <scope>NUCLEOTIDE SEQUENCE</scope>
    <source>
        <strain evidence="11">SL-175</strain>
    </source>
</reference>
<evidence type="ECO:0000256" key="9">
    <source>
        <dbReference type="ARBA" id="ARBA00037813"/>
    </source>
</evidence>
<feature type="transmembrane region" description="Helical" evidence="10">
    <location>
        <begin position="244"/>
        <end position="268"/>
    </location>
</feature>
<dbReference type="InterPro" id="IPR050495">
    <property type="entry name" value="ATG22/LtaA_families"/>
</dbReference>
<feature type="transmembrane region" description="Helical" evidence="10">
    <location>
        <begin position="366"/>
        <end position="389"/>
    </location>
</feature>
<comment type="similarity">
    <text evidence="2">Belongs to the ATG22 family.</text>
</comment>
<feature type="transmembrane region" description="Helical" evidence="10">
    <location>
        <begin position="336"/>
        <end position="360"/>
    </location>
</feature>
<gene>
    <name evidence="11" type="ORF">MANT1106_LOCUS19531</name>
</gene>
<accession>A0A7S0XG84</accession>
<evidence type="ECO:0008006" key="12">
    <source>
        <dbReference type="Google" id="ProtNLM"/>
    </source>
</evidence>
<dbReference type="Gene3D" id="1.20.1250.20">
    <property type="entry name" value="MFS general substrate transporter like domains"/>
    <property type="match status" value="1"/>
</dbReference>
<feature type="transmembrane region" description="Helical" evidence="10">
    <location>
        <begin position="21"/>
        <end position="46"/>
    </location>
</feature>
<feature type="transmembrane region" description="Helical" evidence="10">
    <location>
        <begin position="274"/>
        <end position="296"/>
    </location>
</feature>
<feature type="transmembrane region" description="Helical" evidence="10">
    <location>
        <begin position="119"/>
        <end position="139"/>
    </location>
</feature>
<dbReference type="CDD" id="cd17483">
    <property type="entry name" value="MFS_Atg22_like"/>
    <property type="match status" value="1"/>
</dbReference>
<feature type="transmembrane region" description="Helical" evidence="10">
    <location>
        <begin position="151"/>
        <end position="169"/>
    </location>
</feature>
<proteinExistence type="inferred from homology"/>
<evidence type="ECO:0000313" key="11">
    <source>
        <dbReference type="EMBL" id="CAD8720319.1"/>
    </source>
</evidence>
<keyword evidence="6" id="KW-0029">Amino-acid transport</keyword>
<evidence type="ECO:0000256" key="5">
    <source>
        <dbReference type="ARBA" id="ARBA00022692"/>
    </source>
</evidence>
<evidence type="ECO:0000256" key="1">
    <source>
        <dbReference type="ARBA" id="ARBA00004127"/>
    </source>
</evidence>
<feature type="transmembrane region" description="Helical" evidence="10">
    <location>
        <begin position="175"/>
        <end position="197"/>
    </location>
</feature>
<keyword evidence="5 10" id="KW-0812">Transmembrane</keyword>
<keyword evidence="3" id="KW-0813">Transport</keyword>
<evidence type="ECO:0000256" key="7">
    <source>
        <dbReference type="ARBA" id="ARBA00022989"/>
    </source>
</evidence>
<comment type="subcellular location">
    <subcellularLocation>
        <location evidence="1">Endomembrane system</location>
        <topology evidence="1">Multi-pass membrane protein</topology>
    </subcellularLocation>
    <subcellularLocation>
        <location evidence="9">Vacuole membrane</location>
    </subcellularLocation>
</comment>
<dbReference type="InterPro" id="IPR036259">
    <property type="entry name" value="MFS_trans_sf"/>
</dbReference>
<evidence type="ECO:0000256" key="10">
    <source>
        <dbReference type="SAM" id="Phobius"/>
    </source>
</evidence>
<evidence type="ECO:0000256" key="6">
    <source>
        <dbReference type="ARBA" id="ARBA00022970"/>
    </source>
</evidence>
<dbReference type="GO" id="GO:0032974">
    <property type="term" value="P:amino acid transmembrane export from vacuole"/>
    <property type="evidence" value="ECO:0007669"/>
    <property type="project" value="InterPro"/>
</dbReference>
<evidence type="ECO:0000256" key="8">
    <source>
        <dbReference type="ARBA" id="ARBA00023136"/>
    </source>
</evidence>
<sequence length="554" mass="60209">MTKTLIAKALKDPEALKRELWGWYIYDFANSAFGNSAGGMFIPLLVEGLGTEYAWSQQGSTRPKPCSELEGENRRLTDCVRCVEGYGDRLITIDPITGAERHVDTEILRLPGGIQPTSFFFTMLCISVVFQVVVFITVASLGDYGNYRRRGLVVSSTIGALATCCYIFVPISASLYWLGGLLVIIANVSLGVSLVFYNSYLPLMVKDSTMVREAEAAAASGMVGEDEVRAAQEKVSSEYSSNGVMWGYIGGSACLALSLLVVVALTLGGVSSRWTLGIGCMLSGVWWLVFSVYAFARLPERPGPPLPQGSNLLSIGWIRTYRLLAHVAKNQPQTGWFLVLFFFFSDGYTTIATVSVLFASRELCMGILPLAGMSLLVPVFAAVGGYACYKFQMYSKWSTKGILVLNLFLLAWLPLWGCVGFFSSSIGLRTQPEMLLLAVWFGLFLGSASAYGRALFSELIPEGHEADMFALFEITDKGSSWLGPLVASVILQMTGKIRPVLIYLLCAMVLPALLLHHLDLSEVIKSARTRTGTDGDKGEGEGIELLIKQGGGAD</sequence>
<dbReference type="EMBL" id="HBFC01032909">
    <property type="protein sequence ID" value="CAD8720319.1"/>
    <property type="molecule type" value="Transcribed_RNA"/>
</dbReference>
<dbReference type="GO" id="GO:0005774">
    <property type="term" value="C:vacuolar membrane"/>
    <property type="evidence" value="ECO:0007669"/>
    <property type="project" value="UniProtKB-SubCell"/>
</dbReference>
<dbReference type="PANTHER" id="PTHR23519">
    <property type="entry name" value="AUTOPHAGY-RELATED PROTEIN 22"/>
    <property type="match status" value="1"/>
</dbReference>
<keyword evidence="8 10" id="KW-0472">Membrane</keyword>